<feature type="compositionally biased region" description="Basic residues" evidence="3">
    <location>
        <begin position="1"/>
        <end position="14"/>
    </location>
</feature>
<feature type="compositionally biased region" description="Basic residues" evidence="3">
    <location>
        <begin position="296"/>
        <end position="308"/>
    </location>
</feature>
<feature type="compositionally biased region" description="Low complexity" evidence="3">
    <location>
        <begin position="543"/>
        <end position="563"/>
    </location>
</feature>
<dbReference type="Proteomes" id="UP000652761">
    <property type="component" value="Unassembled WGS sequence"/>
</dbReference>
<sequence>MGKPVEKKRKKKGRPSLLDLQKRSLRLQKQQEEELEQQQQGRKSSSSNPSPNPYLRFPVSGTPGRRAARRDPTEAERGGEDGEDEEEGSGKRREKKLKLVLRLHQGEEGGGRSGNPLRGRGGGDSSGSESKDEGGIPRKKRKIDAVAGDGSGQDKTERHNSASKATEGEPSDSGSTTPLPDKKLLEFILDRLQKWVMDTYGVFAEPVDPEELPDYHEVIDHPMDFSTVRKRLSHGYYKNLEMFEKDVFLICSNAMSYNAPDTIYFRQARSIQEVAKKNFENLRQDSDDEEPEPKVVRRGRPPGKNTTKKAVGRILDRATSDFASDATLANAGDNLIWSKSSHDLSRKGFASDKPGSIDALARFNHRFNNSETSIWMAEKSDRNDDSGSVRGTPLRSGKKAFVLDENRRNTCKQPQSSTSWPESSILTTFHGEKKQLVPVGLPTDHAYARSLARFAANLGPVGWEIASKQIEQVLPPGTKFGRGWVGEPDVPQQYQPPLLSTSPPHTSSHIRMPNSCVSSKSVGTSEQPNARSNNTSVEESRLSRPTPAASSSAVSSIRPSVSAESAEPARGSDHDGGFGPVSASSIGGVGMRSRPSFQLNQNMAVHPGMNGFKAPFCFDMQQAGKMVRPARPMGSFVQEVPMTHARALDMVSRGNNSFSHTADAPQSEPERSKSGNTGIAHPQDHPRGVWRRALSLNPKPESLPPPDLNIRFQSPGSPPSGVAVDSQQPDLALQL</sequence>
<evidence type="ECO:0000313" key="6">
    <source>
        <dbReference type="Proteomes" id="UP000652761"/>
    </source>
</evidence>
<evidence type="ECO:0000313" key="5">
    <source>
        <dbReference type="EMBL" id="MQL73090.1"/>
    </source>
</evidence>
<dbReference type="InterPro" id="IPR001487">
    <property type="entry name" value="Bromodomain"/>
</dbReference>
<organism evidence="5 6">
    <name type="scientific">Colocasia esculenta</name>
    <name type="common">Wild taro</name>
    <name type="synonym">Arum esculentum</name>
    <dbReference type="NCBI Taxonomy" id="4460"/>
    <lineage>
        <taxon>Eukaryota</taxon>
        <taxon>Viridiplantae</taxon>
        <taxon>Streptophyta</taxon>
        <taxon>Embryophyta</taxon>
        <taxon>Tracheophyta</taxon>
        <taxon>Spermatophyta</taxon>
        <taxon>Magnoliopsida</taxon>
        <taxon>Liliopsida</taxon>
        <taxon>Araceae</taxon>
        <taxon>Aroideae</taxon>
        <taxon>Colocasieae</taxon>
        <taxon>Colocasia</taxon>
    </lineage>
</organism>
<dbReference type="EMBL" id="NMUH01000154">
    <property type="protein sequence ID" value="MQL73090.1"/>
    <property type="molecule type" value="Genomic_DNA"/>
</dbReference>
<feature type="region of interest" description="Disordered" evidence="3">
    <location>
        <begin position="1"/>
        <end position="180"/>
    </location>
</feature>
<dbReference type="AlphaFoldDB" id="A0A843TUC6"/>
<feature type="domain" description="Bromo" evidence="4">
    <location>
        <begin position="203"/>
        <end position="265"/>
    </location>
</feature>
<dbReference type="PANTHER" id="PTHR22881">
    <property type="entry name" value="BROMODOMAIN CONTAINING PROTEIN"/>
    <property type="match status" value="1"/>
</dbReference>
<proteinExistence type="predicted"/>
<feature type="compositionally biased region" description="Basic residues" evidence="3">
    <location>
        <begin position="92"/>
        <end position="101"/>
    </location>
</feature>
<gene>
    <name evidence="5" type="ORF">Taro_005465</name>
</gene>
<dbReference type="PROSITE" id="PS50014">
    <property type="entry name" value="BROMODOMAIN_2"/>
    <property type="match status" value="1"/>
</dbReference>
<name>A0A843TUC6_COLES</name>
<feature type="region of interest" description="Disordered" evidence="3">
    <location>
        <begin position="280"/>
        <end position="308"/>
    </location>
</feature>
<feature type="compositionally biased region" description="Low complexity" evidence="3">
    <location>
        <begin position="37"/>
        <end position="49"/>
    </location>
</feature>
<dbReference type="Gene3D" id="1.20.920.10">
    <property type="entry name" value="Bromodomain-like"/>
    <property type="match status" value="1"/>
</dbReference>
<dbReference type="SMART" id="SM00297">
    <property type="entry name" value="BROMO"/>
    <property type="match status" value="1"/>
</dbReference>
<dbReference type="CDD" id="cd04369">
    <property type="entry name" value="Bromodomain"/>
    <property type="match status" value="1"/>
</dbReference>
<dbReference type="OrthoDB" id="21449at2759"/>
<feature type="region of interest" description="Disordered" evidence="3">
    <location>
        <begin position="481"/>
        <end position="594"/>
    </location>
</feature>
<feature type="region of interest" description="Disordered" evidence="3">
    <location>
        <begin position="655"/>
        <end position="735"/>
    </location>
</feature>
<protein>
    <recommendedName>
        <fullName evidence="4">Bromo domain-containing protein</fullName>
    </recommendedName>
</protein>
<dbReference type="SUPFAM" id="SSF47370">
    <property type="entry name" value="Bromodomain"/>
    <property type="match status" value="1"/>
</dbReference>
<evidence type="ECO:0000259" key="4">
    <source>
        <dbReference type="PROSITE" id="PS50014"/>
    </source>
</evidence>
<evidence type="ECO:0000256" key="3">
    <source>
        <dbReference type="SAM" id="MobiDB-lite"/>
    </source>
</evidence>
<feature type="compositionally biased region" description="Basic and acidic residues" evidence="3">
    <location>
        <begin position="69"/>
        <end position="80"/>
    </location>
</feature>
<dbReference type="PANTHER" id="PTHR22881:SF27">
    <property type="entry name" value="BROMODOMAIN CONTAINING 7_9"/>
    <property type="match status" value="1"/>
</dbReference>
<dbReference type="InterPro" id="IPR051831">
    <property type="entry name" value="Bromodomain_contain_prot"/>
</dbReference>
<dbReference type="Pfam" id="PF00439">
    <property type="entry name" value="Bromodomain"/>
    <property type="match status" value="1"/>
</dbReference>
<feature type="compositionally biased region" description="Polar residues" evidence="3">
    <location>
        <begin position="515"/>
        <end position="537"/>
    </location>
</feature>
<keyword evidence="1 2" id="KW-0103">Bromodomain</keyword>
<comment type="caution">
    <text evidence="5">The sequence shown here is derived from an EMBL/GenBank/DDBJ whole genome shotgun (WGS) entry which is preliminary data.</text>
</comment>
<keyword evidence="6" id="KW-1185">Reference proteome</keyword>
<evidence type="ECO:0000256" key="1">
    <source>
        <dbReference type="ARBA" id="ARBA00023117"/>
    </source>
</evidence>
<dbReference type="PRINTS" id="PR00503">
    <property type="entry name" value="BROMODOMAIN"/>
</dbReference>
<feature type="compositionally biased region" description="Low complexity" evidence="3">
    <location>
        <begin position="496"/>
        <end position="509"/>
    </location>
</feature>
<reference evidence="5" key="1">
    <citation type="submission" date="2017-07" db="EMBL/GenBank/DDBJ databases">
        <title>Taro Niue Genome Assembly and Annotation.</title>
        <authorList>
            <person name="Atibalentja N."/>
            <person name="Keating K."/>
            <person name="Fields C.J."/>
        </authorList>
    </citation>
    <scope>NUCLEOTIDE SEQUENCE</scope>
    <source>
        <strain evidence="5">Niue_2</strain>
        <tissue evidence="5">Leaf</tissue>
    </source>
</reference>
<evidence type="ECO:0000256" key="2">
    <source>
        <dbReference type="PROSITE-ProRule" id="PRU00035"/>
    </source>
</evidence>
<accession>A0A843TUC6</accession>
<dbReference type="InterPro" id="IPR036427">
    <property type="entry name" value="Bromodomain-like_sf"/>
</dbReference>